<feature type="domain" description="RecF/RecN/SMC N-terminal" evidence="10">
    <location>
        <begin position="2"/>
        <end position="502"/>
    </location>
</feature>
<protein>
    <recommendedName>
        <fullName evidence="3 9">DNA repair protein RecN</fullName>
    </recommendedName>
    <alternativeName>
        <fullName evidence="8 9">Recombination protein N</fullName>
    </alternativeName>
</protein>
<dbReference type="InterPro" id="IPR027417">
    <property type="entry name" value="P-loop_NTPase"/>
</dbReference>
<sequence>MLLQLNITNFALIESLTISFENGFNVLSGETGAGKSILIDAINYVLGVKFAKSSIRTGEKKTFVEAVFTTKNSKTIEVLKSLEIDYNDILIISREAFQSGKNITKINGKTVLLAQLRKISETLMDIHGQHENQTLMNSENHIVFLDSFGYNSLKKEKEQYNIYYNELKDIDAKIDEFSKKTGDKDKIIDFLKYQIDEIERAKLKEGEDIDLEERYTIISNSEVINKVLCNNYQRLYTGKEGFSSIFDNLGIVIKELKSIEEHSNEIKSVVDSLEECYYNIEENISIIRDIKDKIEFDDKELEYINNRLYTIDGLKKKYGKTIKDIINYRDKIISQYEELVHFSEIIEQLSIDKKEICIKVTNQGKKIHSIREKVAKILEGKILDELKYIGLDKSLFKIKIEFNENNINENGGDKVQFFITTNPGEPLRELEKVVSGGELSRIMLAFKTAFIDKDNIPSVIFDEIDTGISGRIAQSVAEKMYAISNNHQVFCITHLPQIACMSDVHYLIEKKILNNKTFTFVNRLTLEEKEKAIAKMISGSEVTNLTLENSKEMILLADNKKKKLRKNL</sequence>
<dbReference type="GO" id="GO:0006310">
    <property type="term" value="P:DNA recombination"/>
    <property type="evidence" value="ECO:0007669"/>
    <property type="project" value="InterPro"/>
</dbReference>
<evidence type="ECO:0000256" key="6">
    <source>
        <dbReference type="ARBA" id="ARBA00022840"/>
    </source>
</evidence>
<dbReference type="AlphaFoldDB" id="R4K7H3"/>
<evidence type="ECO:0000256" key="7">
    <source>
        <dbReference type="ARBA" id="ARBA00023204"/>
    </source>
</evidence>
<evidence type="ECO:0000259" key="10">
    <source>
        <dbReference type="Pfam" id="PF02463"/>
    </source>
</evidence>
<keyword evidence="4" id="KW-0547">Nucleotide-binding</keyword>
<dbReference type="GO" id="GO:0043590">
    <property type="term" value="C:bacterial nucleoid"/>
    <property type="evidence" value="ECO:0007669"/>
    <property type="project" value="TreeGrafter"/>
</dbReference>
<gene>
    <name evidence="11" type="ORF">Clopa_2823</name>
</gene>
<keyword evidence="5 9" id="KW-0227">DNA damage</keyword>
<dbReference type="Gene3D" id="3.40.50.300">
    <property type="entry name" value="P-loop containing nucleotide triphosphate hydrolases"/>
    <property type="match status" value="2"/>
</dbReference>
<dbReference type="Proteomes" id="UP000013523">
    <property type="component" value="Chromosome"/>
</dbReference>
<evidence type="ECO:0000256" key="5">
    <source>
        <dbReference type="ARBA" id="ARBA00022763"/>
    </source>
</evidence>
<dbReference type="InterPro" id="IPR003395">
    <property type="entry name" value="RecF/RecN/SMC_N"/>
</dbReference>
<comment type="function">
    <text evidence="1 9">May be involved in recombinational repair of damaged DNA.</text>
</comment>
<dbReference type="FunFam" id="3.40.50.300:FF:000319">
    <property type="entry name" value="DNA repair protein RecN"/>
    <property type="match status" value="1"/>
</dbReference>
<dbReference type="RefSeq" id="WP_015615955.1">
    <property type="nucleotide sequence ID" value="NC_021182.1"/>
</dbReference>
<dbReference type="eggNOG" id="COG0497">
    <property type="taxonomic scope" value="Bacteria"/>
</dbReference>
<dbReference type="PATRIC" id="fig|86416.3.peg.2808"/>
<dbReference type="NCBIfam" id="TIGR00634">
    <property type="entry name" value="recN"/>
    <property type="match status" value="1"/>
</dbReference>
<dbReference type="HOGENOM" id="CLU_018297_3_1_9"/>
<evidence type="ECO:0000256" key="8">
    <source>
        <dbReference type="ARBA" id="ARBA00033408"/>
    </source>
</evidence>
<dbReference type="OrthoDB" id="9806954at2"/>
<keyword evidence="6" id="KW-0067">ATP-binding</keyword>
<dbReference type="CDD" id="cd03241">
    <property type="entry name" value="ABC_RecN"/>
    <property type="match status" value="2"/>
</dbReference>
<dbReference type="GO" id="GO:0005524">
    <property type="term" value="F:ATP binding"/>
    <property type="evidence" value="ECO:0007669"/>
    <property type="project" value="UniProtKB-KW"/>
</dbReference>
<evidence type="ECO:0000256" key="3">
    <source>
        <dbReference type="ARBA" id="ARBA00021315"/>
    </source>
</evidence>
<evidence type="ECO:0000256" key="4">
    <source>
        <dbReference type="ARBA" id="ARBA00022741"/>
    </source>
</evidence>
<keyword evidence="12" id="KW-1185">Reference proteome</keyword>
<accession>R4K7H3</accession>
<evidence type="ECO:0000313" key="11">
    <source>
        <dbReference type="EMBL" id="AGK97661.1"/>
    </source>
</evidence>
<dbReference type="InterPro" id="IPR004604">
    <property type="entry name" value="DNA_recomb/repair_RecN"/>
</dbReference>
<dbReference type="Pfam" id="PF02463">
    <property type="entry name" value="SMC_N"/>
    <property type="match status" value="1"/>
</dbReference>
<organism evidence="11 12">
    <name type="scientific">Clostridium pasteurianum BC1</name>
    <dbReference type="NCBI Taxonomy" id="86416"/>
    <lineage>
        <taxon>Bacteria</taxon>
        <taxon>Bacillati</taxon>
        <taxon>Bacillota</taxon>
        <taxon>Clostridia</taxon>
        <taxon>Eubacteriales</taxon>
        <taxon>Clostridiaceae</taxon>
        <taxon>Clostridium</taxon>
    </lineage>
</organism>
<keyword evidence="7 9" id="KW-0234">DNA repair</keyword>
<evidence type="ECO:0000256" key="2">
    <source>
        <dbReference type="ARBA" id="ARBA00009441"/>
    </source>
</evidence>
<dbReference type="PANTHER" id="PTHR11059">
    <property type="entry name" value="DNA REPAIR PROTEIN RECN"/>
    <property type="match status" value="1"/>
</dbReference>
<dbReference type="PANTHER" id="PTHR11059:SF0">
    <property type="entry name" value="DNA REPAIR PROTEIN RECN"/>
    <property type="match status" value="1"/>
</dbReference>
<proteinExistence type="inferred from homology"/>
<comment type="similarity">
    <text evidence="2 9">Belongs to the RecN family.</text>
</comment>
<reference evidence="11 12" key="1">
    <citation type="submission" date="2012-01" db="EMBL/GenBank/DDBJ databases">
        <title>Complete sequence of chromosome of Clostridium pasteurianum BC1.</title>
        <authorList>
            <consortium name="US DOE Joint Genome Institute"/>
            <person name="Lucas S."/>
            <person name="Han J."/>
            <person name="Lapidus A."/>
            <person name="Cheng J.-F."/>
            <person name="Goodwin L."/>
            <person name="Pitluck S."/>
            <person name="Peters L."/>
            <person name="Mikhailova N."/>
            <person name="Teshima H."/>
            <person name="Detter J.C."/>
            <person name="Han C."/>
            <person name="Tapia R."/>
            <person name="Land M."/>
            <person name="Hauser L."/>
            <person name="Kyrpides N."/>
            <person name="Ivanova N."/>
            <person name="Pagani I."/>
            <person name="Dunn J."/>
            <person name="Taghavi S."/>
            <person name="Francis A."/>
            <person name="van der Lelie D."/>
            <person name="Woyke T."/>
        </authorList>
    </citation>
    <scope>NUCLEOTIDE SEQUENCE [LARGE SCALE GENOMIC DNA]</scope>
    <source>
        <strain evidence="11 12">BC1</strain>
    </source>
</reference>
<dbReference type="KEGG" id="cpas:Clopa_2823"/>
<dbReference type="STRING" id="86416.Clopa_2823"/>
<dbReference type="GO" id="GO:0006281">
    <property type="term" value="P:DNA repair"/>
    <property type="evidence" value="ECO:0007669"/>
    <property type="project" value="UniProtKB-KW"/>
</dbReference>
<dbReference type="EMBL" id="CP003261">
    <property type="protein sequence ID" value="AGK97661.1"/>
    <property type="molecule type" value="Genomic_DNA"/>
</dbReference>
<dbReference type="GO" id="GO:0009432">
    <property type="term" value="P:SOS response"/>
    <property type="evidence" value="ECO:0007669"/>
    <property type="project" value="TreeGrafter"/>
</dbReference>
<evidence type="ECO:0000313" key="12">
    <source>
        <dbReference type="Proteomes" id="UP000013523"/>
    </source>
</evidence>
<dbReference type="PIRSF" id="PIRSF003128">
    <property type="entry name" value="RecN"/>
    <property type="match status" value="1"/>
</dbReference>
<dbReference type="SUPFAM" id="SSF52540">
    <property type="entry name" value="P-loop containing nucleoside triphosphate hydrolases"/>
    <property type="match status" value="1"/>
</dbReference>
<evidence type="ECO:0000256" key="1">
    <source>
        <dbReference type="ARBA" id="ARBA00003618"/>
    </source>
</evidence>
<evidence type="ECO:0000256" key="9">
    <source>
        <dbReference type="PIRNR" id="PIRNR003128"/>
    </source>
</evidence>
<name>R4K7H3_CLOPA</name>